<sequence>TAIIFSFLVSVAIGNKLLPIFDDPHSIYQCPDPTIVEDYPLCASDVKIGGQIFTTLTKTVDCPASGINKKKIACIIVSDLSDNDEGGYATIVNGGLEQYFVEIRLKSQWGKGLNYHIEVYTLSETTTASGTTKH</sequence>
<dbReference type="EMBL" id="KT748775">
    <property type="protein sequence ID" value="AMK48556.1"/>
    <property type="molecule type" value="mRNA"/>
</dbReference>
<feature type="non-terminal residue" evidence="1">
    <location>
        <position position="1"/>
    </location>
</feature>
<evidence type="ECO:0000313" key="1">
    <source>
        <dbReference type="EMBL" id="AMK48556.1"/>
    </source>
</evidence>
<protein>
    <submittedName>
        <fullName evidence="1">Uncharacterized protein</fullName>
    </submittedName>
</protein>
<dbReference type="AlphaFoldDB" id="A0A140DKU1"/>
<name>A0A140DKU1_RHYFE</name>
<dbReference type="PANTHER" id="PTHR37685:SF1">
    <property type="entry name" value="GEO11136P1-RELATED"/>
    <property type="match status" value="1"/>
</dbReference>
<accession>A0A140DKU1</accession>
<proteinExistence type="evidence at transcript level"/>
<dbReference type="InterPro" id="IPR031734">
    <property type="entry name" value="MBF2"/>
</dbReference>
<dbReference type="PANTHER" id="PTHR37685">
    <property type="entry name" value="GEO11136P1-RELATED"/>
    <property type="match status" value="1"/>
</dbReference>
<reference evidence="1" key="1">
    <citation type="submission" date="2015-09" db="EMBL/GenBank/DDBJ databases">
        <title>Molecular characterization of Rhynchophorus ferrugineus (Olivier) (Coleoptera: Curculionidae) transcriptome.</title>
        <authorList>
            <person name="Hussain A."/>
            <person name="Rizwan-ul-Haq M."/>
            <person name="Al-Ayedh H."/>
            <person name="Al-Jabr A.M."/>
        </authorList>
    </citation>
    <scope>NUCLEOTIDE SEQUENCE</scope>
    <source>
        <strain evidence="1">RPWSSHCyp22</strain>
    </source>
</reference>
<feature type="non-terminal residue" evidence="1">
    <location>
        <position position="134"/>
    </location>
</feature>
<dbReference type="Pfam" id="PF15868">
    <property type="entry name" value="MBF2"/>
    <property type="match status" value="1"/>
</dbReference>
<organism evidence="1">
    <name type="scientific">Rhynchophorus ferrugineus</name>
    <name type="common">Red palm weevil</name>
    <name type="synonym">Curculio ferrugineus</name>
    <dbReference type="NCBI Taxonomy" id="354439"/>
    <lineage>
        <taxon>Eukaryota</taxon>
        <taxon>Metazoa</taxon>
        <taxon>Ecdysozoa</taxon>
        <taxon>Arthropoda</taxon>
        <taxon>Hexapoda</taxon>
        <taxon>Insecta</taxon>
        <taxon>Pterygota</taxon>
        <taxon>Neoptera</taxon>
        <taxon>Endopterygota</taxon>
        <taxon>Coleoptera</taxon>
        <taxon>Polyphaga</taxon>
        <taxon>Cucujiformia</taxon>
        <taxon>Curculionidae</taxon>
        <taxon>Dryophthorinae</taxon>
        <taxon>Rhynchophorus</taxon>
    </lineage>
</organism>